<organism evidence="1">
    <name type="scientific">Culex pipiens</name>
    <name type="common">House mosquito</name>
    <dbReference type="NCBI Taxonomy" id="7175"/>
    <lineage>
        <taxon>Eukaryota</taxon>
        <taxon>Metazoa</taxon>
        <taxon>Ecdysozoa</taxon>
        <taxon>Arthropoda</taxon>
        <taxon>Hexapoda</taxon>
        <taxon>Insecta</taxon>
        <taxon>Pterygota</taxon>
        <taxon>Neoptera</taxon>
        <taxon>Endopterygota</taxon>
        <taxon>Diptera</taxon>
        <taxon>Nematocera</taxon>
        <taxon>Culicoidea</taxon>
        <taxon>Culicidae</taxon>
        <taxon>Culicinae</taxon>
        <taxon>Culicini</taxon>
        <taxon>Culex</taxon>
        <taxon>Culex</taxon>
    </lineage>
</organism>
<protein>
    <submittedName>
        <fullName evidence="1">(northern house mosquito) hypothetical protein</fullName>
    </submittedName>
</protein>
<reference evidence="1" key="1">
    <citation type="submission" date="2021-05" db="EMBL/GenBank/DDBJ databases">
        <authorList>
            <person name="Alioto T."/>
            <person name="Alioto T."/>
            <person name="Gomez Garrido J."/>
        </authorList>
    </citation>
    <scope>NUCLEOTIDE SEQUENCE</scope>
</reference>
<dbReference type="EMBL" id="HBUE01059136">
    <property type="protein sequence ID" value="CAG6467799.1"/>
    <property type="molecule type" value="Transcribed_RNA"/>
</dbReference>
<sequence length="230" mass="24740">MLAPSCSCPGPKSSSMYRSSVERAFGGISVCREEGVPGMWIKPRFSSNIEGKLSRGKFNSLNAADMPMRLPEGTFKLSAGTIELPQLQHTNRSPRGPLFTGVHILRRSPATEDVGRLSLTLELRTAAIAFSRSLPQEWRKGAAVGPFVGVTQPEGGCANSSSTMNELGREGAGLVPMSEARREIFRMLTVTRVVSLVLRALPGCACVGLLSLSSPGRSVLDTMLSRYTVR</sequence>
<name>A0A8D8B1U9_CULPI</name>
<accession>A0A8D8B1U9</accession>
<proteinExistence type="predicted"/>
<evidence type="ECO:0000313" key="1">
    <source>
        <dbReference type="EMBL" id="CAG6467799.1"/>
    </source>
</evidence>
<dbReference type="AlphaFoldDB" id="A0A8D8B1U9"/>